<protein>
    <recommendedName>
        <fullName evidence="7">CDP-diacylglycerol--glycerol-3-phosphate 3-phosphatidyltransferase</fullName>
        <ecNumber evidence="7">2.7.8.5</ecNumber>
    </recommendedName>
</protein>
<name>A0A9P6NTJ4_9BASI</name>
<dbReference type="CDD" id="cd09135">
    <property type="entry name" value="PLDc_PGS1_euk_1"/>
    <property type="match status" value="1"/>
</dbReference>
<evidence type="ECO:0000313" key="8">
    <source>
        <dbReference type="EMBL" id="KAG0151993.1"/>
    </source>
</evidence>
<keyword evidence="9" id="KW-1185">Reference proteome</keyword>
<keyword evidence="7" id="KW-0547">Nucleotide-binding</keyword>
<dbReference type="PANTHER" id="PTHR12586">
    <property type="entry name" value="CDP-DIACYLGLYCEROL--SERINE O-PHOSPHATIDYLTRANSFERASE"/>
    <property type="match status" value="1"/>
</dbReference>
<dbReference type="GO" id="GO:0005739">
    <property type="term" value="C:mitochondrion"/>
    <property type="evidence" value="ECO:0007669"/>
    <property type="project" value="UniProtKB-SubCell"/>
</dbReference>
<keyword evidence="4 7" id="KW-0443">Lipid metabolism</keyword>
<evidence type="ECO:0000256" key="5">
    <source>
        <dbReference type="ARBA" id="ARBA00023209"/>
    </source>
</evidence>
<comment type="caution">
    <text evidence="8">The sequence shown here is derived from an EMBL/GenBank/DDBJ whole genome shotgun (WGS) entry which is preliminary data.</text>
</comment>
<keyword evidence="2 7" id="KW-0808">Transferase</keyword>
<comment type="catalytic activity">
    <reaction evidence="7">
        <text>a CDP-1,2-diacyl-sn-glycerol + sn-glycerol 3-phosphate = a 1,2-diacyl-sn-glycero-3-phospho-(1'-sn-glycero-3'-phosphate) + CMP + H(+)</text>
        <dbReference type="Rhea" id="RHEA:12593"/>
        <dbReference type="ChEBI" id="CHEBI:15378"/>
        <dbReference type="ChEBI" id="CHEBI:57597"/>
        <dbReference type="ChEBI" id="CHEBI:58332"/>
        <dbReference type="ChEBI" id="CHEBI:60110"/>
        <dbReference type="ChEBI" id="CHEBI:60377"/>
        <dbReference type="EC" id="2.7.8.5"/>
    </reaction>
</comment>
<dbReference type="Gene3D" id="3.30.870.10">
    <property type="entry name" value="Endonuclease Chain A"/>
    <property type="match status" value="2"/>
</dbReference>
<evidence type="ECO:0000256" key="7">
    <source>
        <dbReference type="RuleBase" id="RU365024"/>
    </source>
</evidence>
<keyword evidence="6 7" id="KW-1208">Phospholipid metabolism</keyword>
<evidence type="ECO:0000256" key="2">
    <source>
        <dbReference type="ARBA" id="ARBA00022679"/>
    </source>
</evidence>
<dbReference type="SUPFAM" id="SSF56024">
    <property type="entry name" value="Phospholipase D/nuclease"/>
    <property type="match status" value="1"/>
</dbReference>
<dbReference type="OrthoDB" id="10250191at2759"/>
<comment type="pathway">
    <text evidence="7">Phospholipid metabolism; phosphatidylglycerol biosynthesis; phosphatidylglycerol from CDP-diacylglycerol: step 1/2.</text>
</comment>
<keyword evidence="3" id="KW-0677">Repeat</keyword>
<dbReference type="EC" id="2.7.8.5" evidence="7"/>
<keyword evidence="5 7" id="KW-0594">Phospholipid biosynthesis</keyword>
<organism evidence="8 9">
    <name type="scientific">Cronartium quercuum f. sp. fusiforme G11</name>
    <dbReference type="NCBI Taxonomy" id="708437"/>
    <lineage>
        <taxon>Eukaryota</taxon>
        <taxon>Fungi</taxon>
        <taxon>Dikarya</taxon>
        <taxon>Basidiomycota</taxon>
        <taxon>Pucciniomycotina</taxon>
        <taxon>Pucciniomycetes</taxon>
        <taxon>Pucciniales</taxon>
        <taxon>Coleosporiaceae</taxon>
        <taxon>Cronartium</taxon>
    </lineage>
</organism>
<evidence type="ECO:0000256" key="6">
    <source>
        <dbReference type="ARBA" id="ARBA00023264"/>
    </source>
</evidence>
<comment type="subcellular location">
    <subcellularLocation>
        <location evidence="7">Mitochondrion</location>
    </subcellularLocation>
</comment>
<gene>
    <name evidence="8" type="ORF">CROQUDRAFT_71298</name>
</gene>
<dbReference type="EMBL" id="MU167210">
    <property type="protein sequence ID" value="KAG0151993.1"/>
    <property type="molecule type" value="Genomic_DNA"/>
</dbReference>
<dbReference type="Proteomes" id="UP000886653">
    <property type="component" value="Unassembled WGS sequence"/>
</dbReference>
<keyword evidence="7" id="KW-0067">ATP-binding</keyword>
<comment type="function">
    <text evidence="7">Functions in the biosynthesis of the anionic phospholipids phosphatidylglycerol and cardiolipin.</text>
</comment>
<dbReference type="CDD" id="cd09137">
    <property type="entry name" value="PLDc_PGS1_euk_2"/>
    <property type="match status" value="1"/>
</dbReference>
<evidence type="ECO:0000256" key="4">
    <source>
        <dbReference type="ARBA" id="ARBA00023098"/>
    </source>
</evidence>
<dbReference type="PANTHER" id="PTHR12586:SF1">
    <property type="entry name" value="CDP-DIACYLGLYCEROL--GLYCEROL-3-PHOSPHATE 3-PHOSPHATIDYLTRANSFERASE, MITOCHONDRIAL"/>
    <property type="match status" value="1"/>
</dbReference>
<reference evidence="8" key="1">
    <citation type="submission" date="2013-11" db="EMBL/GenBank/DDBJ databases">
        <title>Genome sequence of the fusiform rust pathogen reveals effectors for host alternation and coevolution with pine.</title>
        <authorList>
            <consortium name="DOE Joint Genome Institute"/>
            <person name="Smith K."/>
            <person name="Pendleton A."/>
            <person name="Kubisiak T."/>
            <person name="Anderson C."/>
            <person name="Salamov A."/>
            <person name="Aerts A."/>
            <person name="Riley R."/>
            <person name="Clum A."/>
            <person name="Lindquist E."/>
            <person name="Ence D."/>
            <person name="Campbell M."/>
            <person name="Kronenberg Z."/>
            <person name="Feau N."/>
            <person name="Dhillon B."/>
            <person name="Hamelin R."/>
            <person name="Burleigh J."/>
            <person name="Smith J."/>
            <person name="Yandell M."/>
            <person name="Nelson C."/>
            <person name="Grigoriev I."/>
            <person name="Davis J."/>
        </authorList>
    </citation>
    <scope>NUCLEOTIDE SEQUENCE</scope>
    <source>
        <strain evidence="8">G11</strain>
    </source>
</reference>
<keyword evidence="1 7" id="KW-0444">Lipid biosynthesis</keyword>
<proteinExistence type="inferred from homology"/>
<dbReference type="AlphaFoldDB" id="A0A9P6NTJ4"/>
<dbReference type="GO" id="GO:0005524">
    <property type="term" value="F:ATP binding"/>
    <property type="evidence" value="ECO:0007669"/>
    <property type="project" value="UniProtKB-KW"/>
</dbReference>
<sequence length="559" mass="63846">MYHQCLRSSAVALRNLHFCPLRLDSHKIGRFSERLRDRCLSGTSHSSQQQASRVGTAYAEVEQLVLDLAQQLPCFSARQQDFEIIRHPVNFYQALLTLIRQARRRIFIASLYVGKEEHELLNALYQSLKSNHTLRLTIVVDYLRSTREDPKPSSASLLATLKANFPNQVEVALYHTSELYGWQKKAIPRRFDEGWGLQHMKIYGADDNLIMSGANLSRDYFTNRMDRYIKVCNHAALADYYYELCTTTARLSYLLDSRSTSSRLSISWSDHNLIQAPDHSKSASLEFKAAGHRMYQALTTKWQAHTVMSQETRSDEHDTYILPVIQMGPFDIYQETQLVVPRLIHLGSTLASSYQKSDTRLDWTSGYFSLLREYKRSLLQSNLNVQMIAASPEANGFFQSKGVSRYIPPAYTYLEMLFYNDIVSAGKQDQIEIREWRQPGWTYHAKGIWLSTCPDTPTPSSPSTNSTYSDLLRHSTLRPCLTLIGSSNYGRRSAERDLEANLLIINHNTQGGFSTQLAHELSGLKESAIDVVNWELLNRADRKVGIGVKLATHVIRNML</sequence>
<keyword evidence="7" id="KW-0496">Mitochondrion</keyword>
<dbReference type="GO" id="GO:0032049">
    <property type="term" value="P:cardiolipin biosynthetic process"/>
    <property type="evidence" value="ECO:0007669"/>
    <property type="project" value="InterPro"/>
</dbReference>
<dbReference type="InterPro" id="IPR016270">
    <property type="entry name" value="PGS1"/>
</dbReference>
<evidence type="ECO:0000256" key="1">
    <source>
        <dbReference type="ARBA" id="ARBA00022516"/>
    </source>
</evidence>
<dbReference type="GO" id="GO:0008444">
    <property type="term" value="F:CDP-diacylglycerol-glycerol-3-phosphate 3-phosphatidyltransferase activity"/>
    <property type="evidence" value="ECO:0007669"/>
    <property type="project" value="UniProtKB-EC"/>
</dbReference>
<evidence type="ECO:0000256" key="3">
    <source>
        <dbReference type="ARBA" id="ARBA00022737"/>
    </source>
</evidence>
<evidence type="ECO:0000313" key="9">
    <source>
        <dbReference type="Proteomes" id="UP000886653"/>
    </source>
</evidence>
<comment type="similarity">
    <text evidence="7">Belongs to the CDP-alcohol phosphatidyltransferase class-II family.</text>
</comment>
<accession>A0A9P6NTJ4</accession>